<evidence type="ECO:0000313" key="7">
    <source>
        <dbReference type="Proteomes" id="UP000813824"/>
    </source>
</evidence>
<dbReference type="PROSITE" id="PS01357">
    <property type="entry name" value="ZF_ZZ_1"/>
    <property type="match status" value="1"/>
</dbReference>
<organism evidence="6 7">
    <name type="scientific">Cristinia sonorae</name>
    <dbReference type="NCBI Taxonomy" id="1940300"/>
    <lineage>
        <taxon>Eukaryota</taxon>
        <taxon>Fungi</taxon>
        <taxon>Dikarya</taxon>
        <taxon>Basidiomycota</taxon>
        <taxon>Agaricomycotina</taxon>
        <taxon>Agaricomycetes</taxon>
        <taxon>Agaricomycetidae</taxon>
        <taxon>Agaricales</taxon>
        <taxon>Pleurotineae</taxon>
        <taxon>Stephanosporaceae</taxon>
        <taxon>Cristinia</taxon>
    </lineage>
</organism>
<protein>
    <recommendedName>
        <fullName evidence="5">ZZ-type domain-containing protein</fullName>
    </recommendedName>
</protein>
<dbReference type="InterPro" id="IPR000433">
    <property type="entry name" value="Znf_ZZ"/>
</dbReference>
<dbReference type="SUPFAM" id="SSF57850">
    <property type="entry name" value="RING/U-box"/>
    <property type="match status" value="2"/>
</dbReference>
<dbReference type="Proteomes" id="UP000813824">
    <property type="component" value="Unassembled WGS sequence"/>
</dbReference>
<evidence type="ECO:0000256" key="4">
    <source>
        <dbReference type="SAM" id="MobiDB-lite"/>
    </source>
</evidence>
<feature type="region of interest" description="Disordered" evidence="4">
    <location>
        <begin position="1"/>
        <end position="21"/>
    </location>
</feature>
<gene>
    <name evidence="6" type="ORF">BXZ70DRAFT_582249</name>
</gene>
<dbReference type="InterPro" id="IPR043145">
    <property type="entry name" value="Znf_ZZ_sf"/>
</dbReference>
<reference evidence="6" key="1">
    <citation type="journal article" date="2021" name="New Phytol.">
        <title>Evolutionary innovations through gain and loss of genes in the ectomycorrhizal Boletales.</title>
        <authorList>
            <person name="Wu G."/>
            <person name="Miyauchi S."/>
            <person name="Morin E."/>
            <person name="Kuo A."/>
            <person name="Drula E."/>
            <person name="Varga T."/>
            <person name="Kohler A."/>
            <person name="Feng B."/>
            <person name="Cao Y."/>
            <person name="Lipzen A."/>
            <person name="Daum C."/>
            <person name="Hundley H."/>
            <person name="Pangilinan J."/>
            <person name="Johnson J."/>
            <person name="Barry K."/>
            <person name="LaButti K."/>
            <person name="Ng V."/>
            <person name="Ahrendt S."/>
            <person name="Min B."/>
            <person name="Choi I.G."/>
            <person name="Park H."/>
            <person name="Plett J.M."/>
            <person name="Magnuson J."/>
            <person name="Spatafora J.W."/>
            <person name="Nagy L.G."/>
            <person name="Henrissat B."/>
            <person name="Grigoriev I.V."/>
            <person name="Yang Z.L."/>
            <person name="Xu J."/>
            <person name="Martin F.M."/>
        </authorList>
    </citation>
    <scope>NUCLEOTIDE SEQUENCE</scope>
    <source>
        <strain evidence="6">KKN 215</strain>
    </source>
</reference>
<evidence type="ECO:0000256" key="2">
    <source>
        <dbReference type="ARBA" id="ARBA00022771"/>
    </source>
</evidence>
<evidence type="ECO:0000259" key="5">
    <source>
        <dbReference type="PROSITE" id="PS01357"/>
    </source>
</evidence>
<keyword evidence="3" id="KW-0862">Zinc</keyword>
<feature type="domain" description="ZZ-type" evidence="5">
    <location>
        <begin position="346"/>
        <end position="372"/>
    </location>
</feature>
<dbReference type="GO" id="GO:0008270">
    <property type="term" value="F:zinc ion binding"/>
    <property type="evidence" value="ECO:0007669"/>
    <property type="project" value="UniProtKB-KW"/>
</dbReference>
<dbReference type="AlphaFoldDB" id="A0A8K0UEU7"/>
<keyword evidence="2" id="KW-0863">Zinc-finger</keyword>
<keyword evidence="1" id="KW-0479">Metal-binding</keyword>
<comment type="caution">
    <text evidence="6">The sequence shown here is derived from an EMBL/GenBank/DDBJ whole genome shotgun (WGS) entry which is preliminary data.</text>
</comment>
<accession>A0A8K0UEU7</accession>
<evidence type="ECO:0000256" key="1">
    <source>
        <dbReference type="ARBA" id="ARBA00022723"/>
    </source>
</evidence>
<proteinExistence type="predicted"/>
<keyword evidence="7" id="KW-1185">Reference proteome</keyword>
<evidence type="ECO:0000256" key="3">
    <source>
        <dbReference type="ARBA" id="ARBA00022833"/>
    </source>
</evidence>
<dbReference type="Gene3D" id="3.30.60.90">
    <property type="match status" value="1"/>
</dbReference>
<evidence type="ECO:0000313" key="6">
    <source>
        <dbReference type="EMBL" id="KAH8083346.1"/>
    </source>
</evidence>
<name>A0A8K0UEU7_9AGAR</name>
<sequence>MRTFHFNPDSPEKPTFSSKPASHKFAKQLDLEVFGICGKDQGGRITIDFKVQHERYSGTEYFSGYIDELESLVGYVGWSRDVSEAKHHSKFILRRISPDVMRFRPSPAELKRSKYRALWSFAIRYTLSDLRRKSWSWKHFKERRDIRNRFLKFLIAAWFDGRQLTGTELSEFMDCRRRLTPQEDVFYLSMRDYALNNIPEHYGYTCDNCRDPIAGSRLLCLDCPTPEQRFGDTIDVCSLKCFDTHITWVNQKAHHPYHDVLKLRTVVTYYDLPHFYQRGCETLQNARARFAANSGPLSLEASEDLDDEISVPDDDQEVNAIVAQSLVTPEPIAVSGREEMRTEIRCGVCRNAVQMPCWSCTQCPDYFLCDNCEDKSLLSCLSCDQQYDQPTWYY</sequence>
<dbReference type="OrthoDB" id="3044479at2759"/>
<dbReference type="EMBL" id="JAEVFJ010000048">
    <property type="protein sequence ID" value="KAH8083346.1"/>
    <property type="molecule type" value="Genomic_DNA"/>
</dbReference>